<evidence type="ECO:0000256" key="4">
    <source>
        <dbReference type="ARBA" id="ARBA00023110"/>
    </source>
</evidence>
<comment type="similarity">
    <text evidence="2">Belongs to the FKBP-type PPIase family.</text>
</comment>
<dbReference type="GO" id="GO:0003755">
    <property type="term" value="F:peptidyl-prolyl cis-trans isomerase activity"/>
    <property type="evidence" value="ECO:0007669"/>
    <property type="project" value="UniProtKB-KW"/>
</dbReference>
<dbReference type="InterPro" id="IPR001179">
    <property type="entry name" value="PPIase_FKBP_dom"/>
</dbReference>
<evidence type="ECO:0000256" key="5">
    <source>
        <dbReference type="ARBA" id="ARBA00023235"/>
    </source>
</evidence>
<keyword evidence="5 6" id="KW-0413">Isomerase</keyword>
<name>A0A0B7P1Q3_PROFF</name>
<dbReference type="Gene3D" id="3.10.50.40">
    <property type="match status" value="2"/>
</dbReference>
<dbReference type="PANTHER" id="PTHR43811:SF19">
    <property type="entry name" value="39 KDA FK506-BINDING NUCLEAR PROTEIN"/>
    <property type="match status" value="1"/>
</dbReference>
<evidence type="ECO:0000259" key="7">
    <source>
        <dbReference type="PROSITE" id="PS50059"/>
    </source>
</evidence>
<dbReference type="InterPro" id="IPR046357">
    <property type="entry name" value="PPIase_dom_sf"/>
</dbReference>
<comment type="catalytic activity">
    <reaction evidence="1 6">
        <text>[protein]-peptidylproline (omega=180) = [protein]-peptidylproline (omega=0)</text>
        <dbReference type="Rhea" id="RHEA:16237"/>
        <dbReference type="Rhea" id="RHEA-COMP:10747"/>
        <dbReference type="Rhea" id="RHEA-COMP:10748"/>
        <dbReference type="ChEBI" id="CHEBI:83833"/>
        <dbReference type="ChEBI" id="CHEBI:83834"/>
        <dbReference type="EC" id="5.2.1.8"/>
    </reaction>
</comment>
<gene>
    <name evidence="8" type="ORF">PFCIRM138_04965</name>
</gene>
<protein>
    <recommendedName>
        <fullName evidence="3 6">peptidylprolyl isomerase</fullName>
        <ecNumber evidence="3 6">5.2.1.8</ecNumber>
    </recommendedName>
</protein>
<organism evidence="8">
    <name type="scientific">Propionibacterium freudenreichii subsp. freudenreichii</name>
    <dbReference type="NCBI Taxonomy" id="66712"/>
    <lineage>
        <taxon>Bacteria</taxon>
        <taxon>Bacillati</taxon>
        <taxon>Actinomycetota</taxon>
        <taxon>Actinomycetes</taxon>
        <taxon>Propionibacteriales</taxon>
        <taxon>Propionibacteriaceae</taxon>
        <taxon>Propionibacterium</taxon>
    </lineage>
</organism>
<sequence>MSMTDHSDHAASASASRHRWTRWASLALVPILLLAAGCSKSGASASPSSASAPASQSATSTASASSSGKLLTSLDSVQVSGGYGQEATVTADWPVQVNETMSKVLVQGNGQAVGSTSYVEVNYVGVDARTGQTFDNSYTKGATATFGLSQVVPGFQKGLDGKHIGDRVLIGVTGKDGYDAMGGASAAGIEVGDTLFFVVDLVSTQLNQPSGEAVTPAAGLPTVSGDINNPSITIPSGVAAPSDLVVQPLIKGTGKQVAATDTVTVNFISMSWGDSRVVQSTYSNGSNSPQTGALSGLVEGWQKGLVGQTVGSRVLLVVPPSQAYPDGNTNPSIAPNTTMVYVVDILFTRATTAS</sequence>
<feature type="domain" description="PPIase FKBP-type" evidence="7">
    <location>
        <begin position="116"/>
        <end position="205"/>
    </location>
</feature>
<dbReference type="Pfam" id="PF00254">
    <property type="entry name" value="FKBP_C"/>
    <property type="match status" value="2"/>
</dbReference>
<evidence type="ECO:0000256" key="2">
    <source>
        <dbReference type="ARBA" id="ARBA00006577"/>
    </source>
</evidence>
<proteinExistence type="inferred from homology"/>
<evidence type="ECO:0000256" key="6">
    <source>
        <dbReference type="PROSITE-ProRule" id="PRU00277"/>
    </source>
</evidence>
<reference evidence="8" key="1">
    <citation type="submission" date="2014-08" db="EMBL/GenBank/DDBJ databases">
        <authorList>
            <person name="Falentin Helene"/>
        </authorList>
    </citation>
    <scope>NUCLEOTIDE SEQUENCE</scope>
</reference>
<dbReference type="SUPFAM" id="SSF54534">
    <property type="entry name" value="FKBP-like"/>
    <property type="match status" value="2"/>
</dbReference>
<keyword evidence="4 6" id="KW-0697">Rotamase</keyword>
<evidence type="ECO:0000313" key="8">
    <source>
        <dbReference type="EMBL" id="CEP27683.1"/>
    </source>
</evidence>
<dbReference type="EC" id="5.2.1.8" evidence="3 6"/>
<evidence type="ECO:0000256" key="1">
    <source>
        <dbReference type="ARBA" id="ARBA00000971"/>
    </source>
</evidence>
<accession>A0A0B7P1Q3</accession>
<dbReference type="PANTHER" id="PTHR43811">
    <property type="entry name" value="FKBP-TYPE PEPTIDYL-PROLYL CIS-TRANS ISOMERASE FKPA"/>
    <property type="match status" value="1"/>
</dbReference>
<evidence type="ECO:0000256" key="3">
    <source>
        <dbReference type="ARBA" id="ARBA00013194"/>
    </source>
</evidence>
<dbReference type="PROSITE" id="PS50059">
    <property type="entry name" value="FKBP_PPIASE"/>
    <property type="match status" value="2"/>
</dbReference>
<feature type="domain" description="PPIase FKBP-type" evidence="7">
    <location>
        <begin position="260"/>
        <end position="349"/>
    </location>
</feature>
<dbReference type="AlphaFoldDB" id="A0A0B7P1Q3"/>
<dbReference type="EMBL" id="LM676441">
    <property type="protein sequence ID" value="CEP27683.1"/>
    <property type="molecule type" value="Genomic_DNA"/>
</dbReference>